<accession>G5JPV2</accession>
<evidence type="ECO:0000256" key="8">
    <source>
        <dbReference type="ARBA" id="ARBA00024359"/>
    </source>
</evidence>
<dbReference type="Pfam" id="PF00005">
    <property type="entry name" value="ABC_tran"/>
    <property type="match status" value="1"/>
</dbReference>
<dbReference type="Proteomes" id="UP000004322">
    <property type="component" value="Unassembled WGS sequence"/>
</dbReference>
<evidence type="ECO:0000256" key="7">
    <source>
        <dbReference type="ARBA" id="ARBA00023136"/>
    </source>
</evidence>
<evidence type="ECO:0000256" key="3">
    <source>
        <dbReference type="ARBA" id="ARBA00022448"/>
    </source>
</evidence>
<dbReference type="GO" id="GO:0016887">
    <property type="term" value="F:ATP hydrolysis activity"/>
    <property type="evidence" value="ECO:0007669"/>
    <property type="project" value="InterPro"/>
</dbReference>
<comment type="subcellular location">
    <subcellularLocation>
        <location evidence="1">Cell membrane</location>
        <topology evidence="1">Peripheral membrane protein</topology>
    </subcellularLocation>
</comment>
<reference evidence="12" key="1">
    <citation type="submission" date="2011-07" db="EMBL/GenBank/DDBJ databases">
        <authorList>
            <person name="Stanhope M.J."/>
            <person name="Durkin A.S."/>
            <person name="Hostetler J."/>
            <person name="Kim M."/>
            <person name="Radune D."/>
            <person name="Singh I."/>
            <person name="Town C.D."/>
        </authorList>
    </citation>
    <scope>NUCLEOTIDE SEQUENCE [LARGE SCALE GENOMIC DNA]</scope>
    <source>
        <strain evidence="12">HS-6</strain>
    </source>
</reference>
<keyword evidence="3" id="KW-0813">Transport</keyword>
<evidence type="ECO:0000256" key="9">
    <source>
        <dbReference type="ARBA" id="ARBA00024432"/>
    </source>
</evidence>
<keyword evidence="13" id="KW-1185">Reference proteome</keyword>
<comment type="caution">
    <text evidence="12">The sequence shown here is derived from an EMBL/GenBank/DDBJ whole genome shotgun (WGS) entry which is preliminary data.</text>
</comment>
<feature type="domain" description="ABC transporter" evidence="11">
    <location>
        <begin position="4"/>
        <end position="223"/>
    </location>
</feature>
<comment type="function">
    <text evidence="10">Part of the ABC transporter complex hrt involved in hemin import. Responsible for energy coupling to the transport system.</text>
</comment>
<evidence type="ECO:0000256" key="5">
    <source>
        <dbReference type="ARBA" id="ARBA00022741"/>
    </source>
</evidence>
<dbReference type="SUPFAM" id="SSF52540">
    <property type="entry name" value="P-loop containing nucleoside triphosphate hydrolases"/>
    <property type="match status" value="1"/>
</dbReference>
<dbReference type="InterPro" id="IPR017911">
    <property type="entry name" value="MacB-like_ATP-bd"/>
</dbReference>
<dbReference type="InterPro" id="IPR017871">
    <property type="entry name" value="ABC_transporter-like_CS"/>
</dbReference>
<dbReference type="PROSITE" id="PS50893">
    <property type="entry name" value="ABC_TRANSPORTER_2"/>
    <property type="match status" value="1"/>
</dbReference>
<evidence type="ECO:0000256" key="6">
    <source>
        <dbReference type="ARBA" id="ARBA00022840"/>
    </source>
</evidence>
<comment type="subunit">
    <text evidence="2">The complex is composed of two ATP-binding proteins (HrtA), two transmembrane proteins (HrtB) and a solute-binding protein.</text>
</comment>
<dbReference type="GO" id="GO:0005524">
    <property type="term" value="F:ATP binding"/>
    <property type="evidence" value="ECO:0007669"/>
    <property type="project" value="UniProtKB-KW"/>
</dbReference>
<evidence type="ECO:0000256" key="10">
    <source>
        <dbReference type="ARBA" id="ARBA00024721"/>
    </source>
</evidence>
<dbReference type="STRING" id="873449.STRCR_1685"/>
<evidence type="ECO:0000256" key="1">
    <source>
        <dbReference type="ARBA" id="ARBA00004202"/>
    </source>
</evidence>
<evidence type="ECO:0000256" key="2">
    <source>
        <dbReference type="ARBA" id="ARBA00011131"/>
    </source>
</evidence>
<dbReference type="InterPro" id="IPR015854">
    <property type="entry name" value="ABC_transpr_LolD-like"/>
</dbReference>
<dbReference type="Gene3D" id="3.40.50.300">
    <property type="entry name" value="P-loop containing nucleotide triphosphate hydrolases"/>
    <property type="match status" value="1"/>
</dbReference>
<dbReference type="GO" id="GO:0022857">
    <property type="term" value="F:transmembrane transporter activity"/>
    <property type="evidence" value="ECO:0007669"/>
    <property type="project" value="TreeGrafter"/>
</dbReference>
<dbReference type="eggNOG" id="COG1136">
    <property type="taxonomic scope" value="Bacteria"/>
</dbReference>
<keyword evidence="4" id="KW-1003">Cell membrane</keyword>
<keyword evidence="7" id="KW-0472">Membrane</keyword>
<sequence>MAVLSLKYINKYFGKDSSRVHVLKNLDFTIDKGKLILVLGPSGSGKSTFLTIAGGLQTPDDGSISINGQDILKLTSKERDSLRLEKIGFVLQNYSLVPYLTAMEQLQLVDQVKKEGNLGADALVQLLKQLGIYQLKDKYPDQLSGGQRQRLAIARALYTQPEVVLADEPTAALDSEHVKDVGELFANLAHQGDKAIVIVTHDIRLEEFADEVYHLNDGVLEKA</sequence>
<proteinExistence type="inferred from homology"/>
<dbReference type="PANTHER" id="PTHR24220">
    <property type="entry name" value="IMPORT ATP-BINDING PROTEIN"/>
    <property type="match status" value="1"/>
</dbReference>
<organism evidence="12 13">
    <name type="scientific">Streptococcus criceti HS-6</name>
    <dbReference type="NCBI Taxonomy" id="873449"/>
    <lineage>
        <taxon>Bacteria</taxon>
        <taxon>Bacillati</taxon>
        <taxon>Bacillota</taxon>
        <taxon>Bacilli</taxon>
        <taxon>Lactobacillales</taxon>
        <taxon>Streptococcaceae</taxon>
        <taxon>Streptococcus</taxon>
    </lineage>
</organism>
<dbReference type="RefSeq" id="WP_004225615.1">
    <property type="nucleotide sequence ID" value="NZ_AEUV02000002.1"/>
</dbReference>
<evidence type="ECO:0000313" key="13">
    <source>
        <dbReference type="Proteomes" id="UP000004322"/>
    </source>
</evidence>
<evidence type="ECO:0000313" key="12">
    <source>
        <dbReference type="EMBL" id="EHI73527.1"/>
    </source>
</evidence>
<evidence type="ECO:0000259" key="11">
    <source>
        <dbReference type="PROSITE" id="PS50893"/>
    </source>
</evidence>
<dbReference type="EMBL" id="AEUV02000002">
    <property type="protein sequence ID" value="EHI73527.1"/>
    <property type="molecule type" value="Genomic_DNA"/>
</dbReference>
<dbReference type="PROSITE" id="PS00211">
    <property type="entry name" value="ABC_TRANSPORTER_1"/>
    <property type="match status" value="1"/>
</dbReference>
<evidence type="ECO:0000256" key="4">
    <source>
        <dbReference type="ARBA" id="ARBA00022475"/>
    </source>
</evidence>
<dbReference type="AlphaFoldDB" id="G5JPV2"/>
<name>G5JPV2_STRCG</name>
<dbReference type="SMART" id="SM00382">
    <property type="entry name" value="AAA"/>
    <property type="match status" value="1"/>
</dbReference>
<gene>
    <name evidence="12" type="ORF">STRCR_1685</name>
</gene>
<dbReference type="InterPro" id="IPR003439">
    <property type="entry name" value="ABC_transporter-like_ATP-bd"/>
</dbReference>
<dbReference type="InterPro" id="IPR003593">
    <property type="entry name" value="AAA+_ATPase"/>
</dbReference>
<keyword evidence="5" id="KW-0547">Nucleotide-binding</keyword>
<dbReference type="CDD" id="cd03255">
    <property type="entry name" value="ABC_MJ0796_LolCDE_FtsE"/>
    <property type="match status" value="1"/>
</dbReference>
<dbReference type="GO" id="GO:0005886">
    <property type="term" value="C:plasma membrane"/>
    <property type="evidence" value="ECO:0007669"/>
    <property type="project" value="UniProtKB-SubCell"/>
</dbReference>
<dbReference type="InterPro" id="IPR027417">
    <property type="entry name" value="P-loop_NTPase"/>
</dbReference>
<comment type="similarity">
    <text evidence="8">Belongs to the ABC transporter superfamily. HrtA family.</text>
</comment>
<protein>
    <recommendedName>
        <fullName evidence="9">Putative hemin import ATP-binding protein HrtA</fullName>
    </recommendedName>
</protein>
<dbReference type="PANTHER" id="PTHR24220:SF666">
    <property type="entry name" value="HEMIN IMPORT ATP-BINDING PROTEIN HRTA-RELATED"/>
    <property type="match status" value="1"/>
</dbReference>
<dbReference type="OrthoDB" id="9791546at2"/>
<keyword evidence="6 12" id="KW-0067">ATP-binding</keyword>